<dbReference type="EMBL" id="CP014263">
    <property type="protein sequence ID" value="AQG81388.1"/>
    <property type="molecule type" value="Genomic_DNA"/>
</dbReference>
<accession>A0A1P9X1B2</accession>
<evidence type="ECO:0000313" key="2">
    <source>
        <dbReference type="Proteomes" id="UP000187941"/>
    </source>
</evidence>
<protein>
    <submittedName>
        <fullName evidence="1">Uncharacterized protein</fullName>
    </submittedName>
</protein>
<dbReference type="KEGG" id="smon:AWR27_19925"/>
<reference evidence="1 2" key="1">
    <citation type="submission" date="2016-01" db="EMBL/GenBank/DDBJ databases">
        <authorList>
            <person name="Oliw E.H."/>
        </authorList>
    </citation>
    <scope>NUCLEOTIDE SEQUENCE [LARGE SCALE GENOMIC DNA]</scope>
    <source>
        <strain evidence="1 2">DY10</strain>
    </source>
</reference>
<proteinExistence type="predicted"/>
<organism evidence="1 2">
    <name type="scientific">Spirosoma montaniterrae</name>
    <dbReference type="NCBI Taxonomy" id="1178516"/>
    <lineage>
        <taxon>Bacteria</taxon>
        <taxon>Pseudomonadati</taxon>
        <taxon>Bacteroidota</taxon>
        <taxon>Cytophagia</taxon>
        <taxon>Cytophagales</taxon>
        <taxon>Cytophagaceae</taxon>
        <taxon>Spirosoma</taxon>
    </lineage>
</organism>
<dbReference type="Proteomes" id="UP000187941">
    <property type="component" value="Chromosome"/>
</dbReference>
<evidence type="ECO:0000313" key="1">
    <source>
        <dbReference type="EMBL" id="AQG81388.1"/>
    </source>
</evidence>
<dbReference type="STRING" id="1178516.AWR27_19925"/>
<sequence>MKEIFVAMNQYIATHHNGKNTSFFPVSTVDDAREQLIYLLNTRQIGLNDALSIVETVSDQLVYYKAKNNTVNSIEANKIVYKPILEQIGQYLKNRLAMLLGTK</sequence>
<name>A0A1P9X1B2_9BACT</name>
<dbReference type="AlphaFoldDB" id="A0A1P9X1B2"/>
<keyword evidence="2" id="KW-1185">Reference proteome</keyword>
<gene>
    <name evidence="1" type="ORF">AWR27_19925</name>
</gene>